<sequence length="85" mass="9785">MTTIENMVFRQLNEQELAFISGGTLGDNIKQARLEHQMTQTMLAQALFVSKQAVSQWEKGVRESNIETVVRLREILHVPFDKLLK</sequence>
<gene>
    <name evidence="3" type="ORF">HZR21_06180</name>
</gene>
<reference evidence="3 4" key="1">
    <citation type="submission" date="2020-07" db="EMBL/GenBank/DDBJ databases">
        <authorList>
            <person name="Hilgarth M."/>
            <person name="Werum V."/>
            <person name="Vogel R.F."/>
        </authorList>
    </citation>
    <scope>NUCLEOTIDE SEQUENCE [LARGE SCALE GENOMIC DNA]</scope>
    <source>
        <strain evidence="3 4">DSM 28961</strain>
    </source>
</reference>
<accession>A0A7V8N114</accession>
<evidence type="ECO:0000259" key="2">
    <source>
        <dbReference type="PROSITE" id="PS50943"/>
    </source>
</evidence>
<dbReference type="AlphaFoldDB" id="A0A7V8N114"/>
<keyword evidence="4" id="KW-1185">Reference proteome</keyword>
<dbReference type="Gene3D" id="1.10.260.40">
    <property type="entry name" value="lambda repressor-like DNA-binding domains"/>
    <property type="match status" value="1"/>
</dbReference>
<feature type="domain" description="HTH cro/C1-type" evidence="2">
    <location>
        <begin position="29"/>
        <end position="83"/>
    </location>
</feature>
<organism evidence="3 4">
    <name type="scientific">Pseudolactococcus laudensis</name>
    <dbReference type="NCBI Taxonomy" id="1494461"/>
    <lineage>
        <taxon>Bacteria</taxon>
        <taxon>Bacillati</taxon>
        <taxon>Bacillota</taxon>
        <taxon>Bacilli</taxon>
        <taxon>Lactobacillales</taxon>
        <taxon>Streptococcaceae</taxon>
        <taxon>Pseudolactococcus</taxon>
    </lineage>
</organism>
<dbReference type="SUPFAM" id="SSF47413">
    <property type="entry name" value="lambda repressor-like DNA-binding domains"/>
    <property type="match status" value="1"/>
</dbReference>
<dbReference type="GeneID" id="303195100"/>
<evidence type="ECO:0000313" key="4">
    <source>
        <dbReference type="Proteomes" id="UP000530186"/>
    </source>
</evidence>
<dbReference type="PANTHER" id="PTHR46558">
    <property type="entry name" value="TRACRIPTIONAL REGULATORY PROTEIN-RELATED-RELATED"/>
    <property type="match status" value="1"/>
</dbReference>
<proteinExistence type="predicted"/>
<name>A0A7V8N114_9LACT</name>
<dbReference type="Pfam" id="PF01381">
    <property type="entry name" value="HTH_3"/>
    <property type="match status" value="1"/>
</dbReference>
<protein>
    <submittedName>
        <fullName evidence="3">Helix-turn-helix transcriptional regulator</fullName>
    </submittedName>
</protein>
<keyword evidence="1" id="KW-0238">DNA-binding</keyword>
<dbReference type="GO" id="GO:0003677">
    <property type="term" value="F:DNA binding"/>
    <property type="evidence" value="ECO:0007669"/>
    <property type="project" value="UniProtKB-KW"/>
</dbReference>
<evidence type="ECO:0000313" key="3">
    <source>
        <dbReference type="EMBL" id="MBA0016728.1"/>
    </source>
</evidence>
<comment type="caution">
    <text evidence="3">The sequence shown here is derived from an EMBL/GenBank/DDBJ whole genome shotgun (WGS) entry which is preliminary data.</text>
</comment>
<dbReference type="RefSeq" id="WP_180746902.1">
    <property type="nucleotide sequence ID" value="NZ_CBCRWQ010000009.1"/>
</dbReference>
<dbReference type="PROSITE" id="PS50943">
    <property type="entry name" value="HTH_CROC1"/>
    <property type="match status" value="1"/>
</dbReference>
<evidence type="ECO:0000256" key="1">
    <source>
        <dbReference type="ARBA" id="ARBA00023125"/>
    </source>
</evidence>
<dbReference type="EMBL" id="JACBNY010000008">
    <property type="protein sequence ID" value="MBA0016728.1"/>
    <property type="molecule type" value="Genomic_DNA"/>
</dbReference>
<dbReference type="InterPro" id="IPR001387">
    <property type="entry name" value="Cro/C1-type_HTH"/>
</dbReference>
<dbReference type="SMART" id="SM00530">
    <property type="entry name" value="HTH_XRE"/>
    <property type="match status" value="1"/>
</dbReference>
<dbReference type="PANTHER" id="PTHR46558:SF4">
    <property type="entry name" value="DNA-BIDING PHAGE PROTEIN"/>
    <property type="match status" value="1"/>
</dbReference>
<dbReference type="CDD" id="cd00093">
    <property type="entry name" value="HTH_XRE"/>
    <property type="match status" value="1"/>
</dbReference>
<dbReference type="InterPro" id="IPR010982">
    <property type="entry name" value="Lambda_DNA-bd_dom_sf"/>
</dbReference>
<dbReference type="Proteomes" id="UP000530186">
    <property type="component" value="Unassembled WGS sequence"/>
</dbReference>